<dbReference type="AlphaFoldDB" id="A0A0D0AF61"/>
<proteinExistence type="predicted"/>
<dbReference type="InterPro" id="IPR011009">
    <property type="entry name" value="Kinase-like_dom_sf"/>
</dbReference>
<dbReference type="InterPro" id="IPR001245">
    <property type="entry name" value="Ser-Thr/Tyr_kinase_cat_dom"/>
</dbReference>
<dbReference type="Proteomes" id="UP000054485">
    <property type="component" value="Unassembled WGS sequence"/>
</dbReference>
<dbReference type="EMBL" id="KN835501">
    <property type="protein sequence ID" value="KIK36759.1"/>
    <property type="molecule type" value="Genomic_DNA"/>
</dbReference>
<dbReference type="InParanoid" id="A0A0D0AF61"/>
<gene>
    <name evidence="2" type="ORF">CY34DRAFT_497212</name>
</gene>
<protein>
    <recommendedName>
        <fullName evidence="1">Serine-threonine/tyrosine-protein kinase catalytic domain-containing protein</fullName>
    </recommendedName>
</protein>
<dbReference type="Pfam" id="PF07714">
    <property type="entry name" value="PK_Tyr_Ser-Thr"/>
    <property type="match status" value="1"/>
</dbReference>
<evidence type="ECO:0000313" key="3">
    <source>
        <dbReference type="Proteomes" id="UP000054485"/>
    </source>
</evidence>
<dbReference type="GO" id="GO:0004672">
    <property type="term" value="F:protein kinase activity"/>
    <property type="evidence" value="ECO:0007669"/>
    <property type="project" value="InterPro"/>
</dbReference>
<accession>A0A0D0AF61</accession>
<evidence type="ECO:0000313" key="2">
    <source>
        <dbReference type="EMBL" id="KIK36759.1"/>
    </source>
</evidence>
<feature type="domain" description="Serine-threonine/tyrosine-protein kinase catalytic" evidence="1">
    <location>
        <begin position="30"/>
        <end position="135"/>
    </location>
</feature>
<reference evidence="2 3" key="1">
    <citation type="submission" date="2014-04" db="EMBL/GenBank/DDBJ databases">
        <authorList>
            <consortium name="DOE Joint Genome Institute"/>
            <person name="Kuo A."/>
            <person name="Ruytinx J."/>
            <person name="Rineau F."/>
            <person name="Colpaert J."/>
            <person name="Kohler A."/>
            <person name="Nagy L.G."/>
            <person name="Floudas D."/>
            <person name="Copeland A."/>
            <person name="Barry K.W."/>
            <person name="Cichocki N."/>
            <person name="Veneault-Fourrey C."/>
            <person name="LaButti K."/>
            <person name="Lindquist E.A."/>
            <person name="Lipzen A."/>
            <person name="Lundell T."/>
            <person name="Morin E."/>
            <person name="Murat C."/>
            <person name="Sun H."/>
            <person name="Tunlid A."/>
            <person name="Henrissat B."/>
            <person name="Grigoriev I.V."/>
            <person name="Hibbett D.S."/>
            <person name="Martin F."/>
            <person name="Nordberg H.P."/>
            <person name="Cantor M.N."/>
            <person name="Hua S.X."/>
        </authorList>
    </citation>
    <scope>NUCLEOTIDE SEQUENCE [LARGE SCALE GENOMIC DNA]</scope>
    <source>
        <strain evidence="2 3">UH-Slu-Lm8-n1</strain>
    </source>
</reference>
<dbReference type="HOGENOM" id="CLU_1998090_0_0_1"/>
<keyword evidence="3" id="KW-1185">Reference proteome</keyword>
<dbReference type="SUPFAM" id="SSF56112">
    <property type="entry name" value="Protein kinase-like (PK-like)"/>
    <property type="match status" value="1"/>
</dbReference>
<dbReference type="OrthoDB" id="346907at2759"/>
<dbReference type="STRING" id="930992.A0A0D0AF61"/>
<dbReference type="Gene3D" id="1.10.510.10">
    <property type="entry name" value="Transferase(Phosphotransferase) domain 1"/>
    <property type="match status" value="1"/>
</dbReference>
<evidence type="ECO:0000259" key="1">
    <source>
        <dbReference type="Pfam" id="PF07714"/>
    </source>
</evidence>
<sequence length="139" mass="15111">MPSPNVNFKAPLKEIPEAELRKTQSSPHHTGGFGDVWKCIWSTSSSDPPVTVAIKVVRVPDSTQTALLAKTARGIRREAHVWGNLKDDHILSLHGITTGFGDLPAFISSWMAKGSLDSYLKEPITLSTSQKLDMVSACV</sequence>
<organism evidence="2 3">
    <name type="scientific">Suillus luteus UH-Slu-Lm8-n1</name>
    <dbReference type="NCBI Taxonomy" id="930992"/>
    <lineage>
        <taxon>Eukaryota</taxon>
        <taxon>Fungi</taxon>
        <taxon>Dikarya</taxon>
        <taxon>Basidiomycota</taxon>
        <taxon>Agaricomycotina</taxon>
        <taxon>Agaricomycetes</taxon>
        <taxon>Agaricomycetidae</taxon>
        <taxon>Boletales</taxon>
        <taxon>Suillineae</taxon>
        <taxon>Suillaceae</taxon>
        <taxon>Suillus</taxon>
    </lineage>
</organism>
<reference evidence="3" key="2">
    <citation type="submission" date="2015-01" db="EMBL/GenBank/DDBJ databases">
        <title>Evolutionary Origins and Diversification of the Mycorrhizal Mutualists.</title>
        <authorList>
            <consortium name="DOE Joint Genome Institute"/>
            <consortium name="Mycorrhizal Genomics Consortium"/>
            <person name="Kohler A."/>
            <person name="Kuo A."/>
            <person name="Nagy L.G."/>
            <person name="Floudas D."/>
            <person name="Copeland A."/>
            <person name="Barry K.W."/>
            <person name="Cichocki N."/>
            <person name="Veneault-Fourrey C."/>
            <person name="LaButti K."/>
            <person name="Lindquist E.A."/>
            <person name="Lipzen A."/>
            <person name="Lundell T."/>
            <person name="Morin E."/>
            <person name="Murat C."/>
            <person name="Riley R."/>
            <person name="Ohm R."/>
            <person name="Sun H."/>
            <person name="Tunlid A."/>
            <person name="Henrissat B."/>
            <person name="Grigoriev I.V."/>
            <person name="Hibbett D.S."/>
            <person name="Martin F."/>
        </authorList>
    </citation>
    <scope>NUCLEOTIDE SEQUENCE [LARGE SCALE GENOMIC DNA]</scope>
    <source>
        <strain evidence="3">UH-Slu-Lm8-n1</strain>
    </source>
</reference>
<name>A0A0D0AF61_9AGAM</name>